<dbReference type="SUPFAM" id="SSF56801">
    <property type="entry name" value="Acetyl-CoA synthetase-like"/>
    <property type="match status" value="1"/>
</dbReference>
<dbReference type="Gene3D" id="3.40.50.12780">
    <property type="entry name" value="N-terminal domain of ligase-like"/>
    <property type="match status" value="1"/>
</dbReference>
<feature type="domain" description="AMP-dependent synthetase/ligase" evidence="4">
    <location>
        <begin position="327"/>
        <end position="435"/>
    </location>
</feature>
<gene>
    <name evidence="5" type="ORF">PPNO1_LOCUS4014</name>
</gene>
<dbReference type="OrthoDB" id="2915840at2759"/>
<dbReference type="Proteomes" id="UP000838763">
    <property type="component" value="Unassembled WGS sequence"/>
</dbReference>
<evidence type="ECO:0000256" key="2">
    <source>
        <dbReference type="ARBA" id="ARBA00022827"/>
    </source>
</evidence>
<dbReference type="AlphaFoldDB" id="A0A9P1H2S0"/>
<dbReference type="Gene3D" id="3.50.50.60">
    <property type="entry name" value="FAD/NAD(P)-binding domain"/>
    <property type="match status" value="1"/>
</dbReference>
<keyword evidence="2" id="KW-0274">FAD</keyword>
<dbReference type="Pfam" id="PF23562">
    <property type="entry name" value="AMP-binding_C_3"/>
    <property type="match status" value="1"/>
</dbReference>
<dbReference type="SUPFAM" id="SSF51905">
    <property type="entry name" value="FAD/NAD(P)-binding domain"/>
    <property type="match status" value="1"/>
</dbReference>
<keyword evidence="6" id="KW-1185">Reference proteome</keyword>
<dbReference type="GO" id="GO:0016491">
    <property type="term" value="F:oxidoreductase activity"/>
    <property type="evidence" value="ECO:0007669"/>
    <property type="project" value="UniProtKB-KW"/>
</dbReference>
<keyword evidence="3" id="KW-0560">Oxidoreductase</keyword>
<name>A0A9P1H2S0_9PEZI</name>
<dbReference type="InterPro" id="IPR042099">
    <property type="entry name" value="ANL_N_sf"/>
</dbReference>
<evidence type="ECO:0000313" key="5">
    <source>
        <dbReference type="EMBL" id="CAI4214283.1"/>
    </source>
</evidence>
<protein>
    <recommendedName>
        <fullName evidence="4">AMP-dependent synthetase/ligase domain-containing protein</fullName>
    </recommendedName>
</protein>
<accession>A0A9P1H2S0</accession>
<evidence type="ECO:0000313" key="6">
    <source>
        <dbReference type="Proteomes" id="UP000838763"/>
    </source>
</evidence>
<evidence type="ECO:0000259" key="4">
    <source>
        <dbReference type="Pfam" id="PF00501"/>
    </source>
</evidence>
<evidence type="ECO:0000256" key="3">
    <source>
        <dbReference type="ARBA" id="ARBA00023002"/>
    </source>
</evidence>
<dbReference type="InterPro" id="IPR000873">
    <property type="entry name" value="AMP-dep_synth/lig_dom"/>
</dbReference>
<keyword evidence="1" id="KW-0285">Flavoprotein</keyword>
<dbReference type="InterPro" id="IPR036188">
    <property type="entry name" value="FAD/NAD-bd_sf"/>
</dbReference>
<dbReference type="InterPro" id="IPR050346">
    <property type="entry name" value="FMO-like"/>
</dbReference>
<dbReference type="EMBL" id="CALLCH030000011">
    <property type="protein sequence ID" value="CAI4214283.1"/>
    <property type="molecule type" value="Genomic_DNA"/>
</dbReference>
<comment type="caution">
    <text evidence="5">The sequence shown here is derived from an EMBL/GenBank/DDBJ whole genome shotgun (WGS) entry which is preliminary data.</text>
</comment>
<reference evidence="5" key="1">
    <citation type="submission" date="2022-11" db="EMBL/GenBank/DDBJ databases">
        <authorList>
            <person name="Scott C."/>
            <person name="Bruce N."/>
        </authorList>
    </citation>
    <scope>NUCLEOTIDE SEQUENCE</scope>
</reference>
<sequence length="650" mass="72199">MEPIDLLVIGAGIHGLITAKSYAESATSPYTMRIFDSAASIGGVWASERLYPGLKTNNVVGSYEFSDYPMDLKRYKLKPGDHIPGNVVHQYLVDFAKHFKLQVQLRTKVEAATLEDDGVWRLGMAEAERLLFHLAVDIYPTLHLVRSEPFSLPLQRMFLASWLGRCVSAIFWTLLDYLVLLTTGYIPAKDGLRPLRPWFSTFWMGNSLSVHNYETDWFELAKLGRIVVHHAEISRLDENTARLSNGHVLERVGTVVACTGWEHRPNIRFTPPIVGSGEGKPLQEEDQILSQTLELISRICPADCLPLPQYYQPRWVPLREGKSAPLVIGLRIPATVESVIAVLAIIRMGHTIQLIAPTLGASHVQGLVKAARCEWVVNGLDDLDPRTLPLTKVERLHEVETQEGDHNVCWLPAANEANPNEVALMMHSSGSTGPPNSSAASAGDSNYWDYVQPDPESAPHLQFRALGQEEGSAWAGGEQLFELVVLPTLPAMDERWANTPDGSLHTGDLFVKHPTQERYKCLGRKADEVEINPTSDGVVMLWARAYESVVENRHADIISAAALVGSRREKPGLLVFVRSGEGSALSNSDILARIWKTVEEELNPTVPLPLAEDMIILVRDAVVPRTPKGEMLRPEVYFKFRDAIDGAFDN</sequence>
<dbReference type="PANTHER" id="PTHR23023">
    <property type="entry name" value="DIMETHYLANILINE MONOOXYGENASE"/>
    <property type="match status" value="1"/>
</dbReference>
<proteinExistence type="predicted"/>
<dbReference type="Pfam" id="PF13450">
    <property type="entry name" value="NAD_binding_8"/>
    <property type="match status" value="1"/>
</dbReference>
<organism evidence="5 6">
    <name type="scientific">Parascedosporium putredinis</name>
    <dbReference type="NCBI Taxonomy" id="1442378"/>
    <lineage>
        <taxon>Eukaryota</taxon>
        <taxon>Fungi</taxon>
        <taxon>Dikarya</taxon>
        <taxon>Ascomycota</taxon>
        <taxon>Pezizomycotina</taxon>
        <taxon>Sordariomycetes</taxon>
        <taxon>Hypocreomycetidae</taxon>
        <taxon>Microascales</taxon>
        <taxon>Microascaceae</taxon>
        <taxon>Parascedosporium</taxon>
    </lineage>
</organism>
<dbReference type="Pfam" id="PF00501">
    <property type="entry name" value="AMP-binding"/>
    <property type="match status" value="1"/>
</dbReference>
<evidence type="ECO:0000256" key="1">
    <source>
        <dbReference type="ARBA" id="ARBA00022630"/>
    </source>
</evidence>